<proteinExistence type="predicted"/>
<dbReference type="AlphaFoldDB" id="Q6CYC9"/>
<dbReference type="Pfam" id="PF08691">
    <property type="entry name" value="Nse5"/>
    <property type="match status" value="1"/>
</dbReference>
<evidence type="ECO:0000313" key="2">
    <source>
        <dbReference type="EMBL" id="CAH02648.1"/>
    </source>
</evidence>
<protein>
    <submittedName>
        <fullName evidence="2">KLLA0A01386p</fullName>
    </submittedName>
</protein>
<accession>Q6CYC9</accession>
<name>Q6CYC9_KLULA</name>
<dbReference type="PaxDb" id="284590-Q6CYC9"/>
<dbReference type="InterPro" id="IPR014803">
    <property type="entry name" value="DNA_repair_Nse5/Nse6"/>
</dbReference>
<reference evidence="2 3" key="1">
    <citation type="journal article" date="2004" name="Nature">
        <title>Genome evolution in yeasts.</title>
        <authorList>
            <consortium name="Genolevures"/>
            <person name="Dujon B."/>
            <person name="Sherman D."/>
            <person name="Fischer G."/>
            <person name="Durrens P."/>
            <person name="Casaregola S."/>
            <person name="Lafontaine I."/>
            <person name="de Montigny J."/>
            <person name="Marck C."/>
            <person name="Neuveglise C."/>
            <person name="Talla E."/>
            <person name="Goffard N."/>
            <person name="Frangeul L."/>
            <person name="Aigle M."/>
            <person name="Anthouard V."/>
            <person name="Babour A."/>
            <person name="Barbe V."/>
            <person name="Barnay S."/>
            <person name="Blanchin S."/>
            <person name="Beckerich J.M."/>
            <person name="Beyne E."/>
            <person name="Bleykasten C."/>
            <person name="Boisrame A."/>
            <person name="Boyer J."/>
            <person name="Cattolico L."/>
            <person name="Confanioleri F."/>
            <person name="de Daruvar A."/>
            <person name="Despons L."/>
            <person name="Fabre E."/>
            <person name="Fairhead C."/>
            <person name="Ferry-Dumazet H."/>
            <person name="Groppi A."/>
            <person name="Hantraye F."/>
            <person name="Hennequin C."/>
            <person name="Jauniaux N."/>
            <person name="Joyet P."/>
            <person name="Kachouri R."/>
            <person name="Kerrest A."/>
            <person name="Koszul R."/>
            <person name="Lemaire M."/>
            <person name="Lesur I."/>
            <person name="Ma L."/>
            <person name="Muller H."/>
            <person name="Nicaud J.M."/>
            <person name="Nikolski M."/>
            <person name="Oztas S."/>
            <person name="Ozier-Kalogeropoulos O."/>
            <person name="Pellenz S."/>
            <person name="Potier S."/>
            <person name="Richard G.F."/>
            <person name="Straub M.L."/>
            <person name="Suleau A."/>
            <person name="Swennene D."/>
            <person name="Tekaia F."/>
            <person name="Wesolowski-Louvel M."/>
            <person name="Westhof E."/>
            <person name="Wirth B."/>
            <person name="Zeniou-Meyer M."/>
            <person name="Zivanovic I."/>
            <person name="Bolotin-Fukuhara M."/>
            <person name="Thierry A."/>
            <person name="Bouchier C."/>
            <person name="Caudron B."/>
            <person name="Scarpelli C."/>
            <person name="Gaillardin C."/>
            <person name="Weissenbach J."/>
            <person name="Wincker P."/>
            <person name="Souciet J.L."/>
        </authorList>
    </citation>
    <scope>NUCLEOTIDE SEQUENCE [LARGE SCALE GENOMIC DNA]</scope>
    <source>
        <strain evidence="3">ATCC 8585 / CBS 2359 / DSM 70799 / NBRC 1267 / NRRL Y-1140 / WM37</strain>
    </source>
</reference>
<keyword evidence="3" id="KW-1185">Reference proteome</keyword>
<dbReference type="KEGG" id="kla:KLLA0_A01386g"/>
<evidence type="ECO:0000313" key="3">
    <source>
        <dbReference type="Proteomes" id="UP000000598"/>
    </source>
</evidence>
<dbReference type="STRING" id="284590.Q6CYC9"/>
<organism evidence="2 3">
    <name type="scientific">Kluyveromyces lactis (strain ATCC 8585 / CBS 2359 / DSM 70799 / NBRC 1267 / NRRL Y-1140 / WM37)</name>
    <name type="common">Yeast</name>
    <name type="synonym">Candida sphaerica</name>
    <dbReference type="NCBI Taxonomy" id="284590"/>
    <lineage>
        <taxon>Eukaryota</taxon>
        <taxon>Fungi</taxon>
        <taxon>Dikarya</taxon>
        <taxon>Ascomycota</taxon>
        <taxon>Saccharomycotina</taxon>
        <taxon>Saccharomycetes</taxon>
        <taxon>Saccharomycetales</taxon>
        <taxon>Saccharomycetaceae</taxon>
        <taxon>Kluyveromyces</taxon>
    </lineage>
</organism>
<feature type="region of interest" description="Disordered" evidence="1">
    <location>
        <begin position="108"/>
        <end position="128"/>
    </location>
</feature>
<dbReference type="FunCoup" id="Q6CYC9">
    <property type="interactions" value="37"/>
</dbReference>
<dbReference type="HOGENOM" id="CLU_731714_0_0_1"/>
<dbReference type="Proteomes" id="UP000000598">
    <property type="component" value="Chromosome A"/>
</dbReference>
<evidence type="ECO:0000256" key="1">
    <source>
        <dbReference type="SAM" id="MobiDB-lite"/>
    </source>
</evidence>
<gene>
    <name evidence="2" type="ORF">KLLA0_A01386g</name>
</gene>
<dbReference type="InParanoid" id="Q6CYC9"/>
<sequence>MLSNDEDEVVASSDDGLYAKIWDIRDEELDDNGKNSDHFSDPGESFLLSSDDAMLPTDRVLNNIMSSNAHIGTKRRRSTDREKLWEEWHKSLKSSMEINNMTMELKSFTDKRPDVQASQRKNSPHYDRQKQIAYSIKRNIPTSLLTELAADVSDSTVDWYFLREDPDFSVVPSRYSTFLGKRLSIPLDDLYKKFGADLRANIEYTNCPYGKLIPVETMCGLIESNNSDSVQAFKHFIKFILDRKISGNLKTKWVINMWNRFTCDKLSVYFEVTPRNFYLMHYRLTRLIPIESEIVSKLFPNDNDVITEFENLLDSQEWTSLLYFIILVLGTSALPFGPSPRMTYIKDCILDLNSQNSSKIQLSIIKAYLTVCSKITQR</sequence>
<dbReference type="EMBL" id="CR382121">
    <property type="protein sequence ID" value="CAH02648.1"/>
    <property type="molecule type" value="Genomic_DNA"/>
</dbReference>
<dbReference type="eggNOG" id="KOG4599">
    <property type="taxonomic scope" value="Eukaryota"/>
</dbReference>